<keyword evidence="2" id="KW-1185">Reference proteome</keyword>
<organism evidence="1 2">
    <name type="scientific">Microbacterium yannicii</name>
    <dbReference type="NCBI Taxonomy" id="671622"/>
    <lineage>
        <taxon>Bacteria</taxon>
        <taxon>Bacillati</taxon>
        <taxon>Actinomycetota</taxon>
        <taxon>Actinomycetes</taxon>
        <taxon>Micrococcales</taxon>
        <taxon>Microbacteriaceae</taxon>
        <taxon>Microbacterium</taxon>
    </lineage>
</organism>
<reference evidence="2" key="1">
    <citation type="journal article" date="2019" name="Int. J. Syst. Evol. Microbiol.">
        <title>The Global Catalogue of Microorganisms (GCM) 10K type strain sequencing project: providing services to taxonomists for standard genome sequencing and annotation.</title>
        <authorList>
            <consortium name="The Broad Institute Genomics Platform"/>
            <consortium name="The Broad Institute Genome Sequencing Center for Infectious Disease"/>
            <person name="Wu L."/>
            <person name="Ma J."/>
        </authorList>
    </citation>
    <scope>NUCLEOTIDE SEQUENCE [LARGE SCALE GENOMIC DNA]</scope>
    <source>
        <strain evidence="2">JCM 18959</strain>
    </source>
</reference>
<gene>
    <name evidence="1" type="ORF">GCM10025760_13350</name>
</gene>
<comment type="caution">
    <text evidence="1">The sequence shown here is derived from an EMBL/GenBank/DDBJ whole genome shotgun (WGS) entry which is preliminary data.</text>
</comment>
<proteinExistence type="predicted"/>
<sequence>MGRRIDLMMELAAALANLAPAHRTLLLADDDESHRGDGEGGCG</sequence>
<protein>
    <submittedName>
        <fullName evidence="1">Uncharacterized protein</fullName>
    </submittedName>
</protein>
<evidence type="ECO:0000313" key="2">
    <source>
        <dbReference type="Proteomes" id="UP001501407"/>
    </source>
</evidence>
<name>A0ABP9M542_9MICO</name>
<evidence type="ECO:0000313" key="1">
    <source>
        <dbReference type="EMBL" id="GAA5089425.1"/>
    </source>
</evidence>
<accession>A0ABP9M542</accession>
<dbReference type="RefSeq" id="WP_284444968.1">
    <property type="nucleotide sequence ID" value="NZ_BAABKZ010000001.1"/>
</dbReference>
<dbReference type="EMBL" id="BAABKZ010000001">
    <property type="protein sequence ID" value="GAA5089425.1"/>
    <property type="molecule type" value="Genomic_DNA"/>
</dbReference>
<dbReference type="Proteomes" id="UP001501407">
    <property type="component" value="Unassembled WGS sequence"/>
</dbReference>